<keyword evidence="10" id="KW-0804">Transcription</keyword>
<evidence type="ECO:0000256" key="7">
    <source>
        <dbReference type="ARBA" id="ARBA00022801"/>
    </source>
</evidence>
<proteinExistence type="predicted"/>
<feature type="region of interest" description="Disordered" evidence="15">
    <location>
        <begin position="596"/>
        <end position="627"/>
    </location>
</feature>
<keyword evidence="5" id="KW-0678">Repressor</keyword>
<dbReference type="InterPro" id="IPR039189">
    <property type="entry name" value="Fcp1"/>
</dbReference>
<feature type="compositionally biased region" description="Polar residues" evidence="15">
    <location>
        <begin position="525"/>
        <end position="547"/>
    </location>
</feature>
<evidence type="ECO:0000256" key="1">
    <source>
        <dbReference type="ARBA" id="ARBA00001936"/>
    </source>
</evidence>
<keyword evidence="19" id="KW-1185">Reference proteome</keyword>
<dbReference type="Gene3D" id="3.40.50.1000">
    <property type="entry name" value="HAD superfamily/HAD-like"/>
    <property type="match status" value="1"/>
</dbReference>
<dbReference type="GO" id="GO:0046872">
    <property type="term" value="F:metal ion binding"/>
    <property type="evidence" value="ECO:0007669"/>
    <property type="project" value="UniProtKB-KW"/>
</dbReference>
<evidence type="ECO:0000256" key="8">
    <source>
        <dbReference type="ARBA" id="ARBA00022884"/>
    </source>
</evidence>
<dbReference type="GO" id="GO:0009651">
    <property type="term" value="P:response to salt stress"/>
    <property type="evidence" value="ECO:0007669"/>
    <property type="project" value="UniProtKB-ARBA"/>
</dbReference>
<evidence type="ECO:0000256" key="13">
    <source>
        <dbReference type="ARBA" id="ARBA00048336"/>
    </source>
</evidence>
<evidence type="ECO:0000256" key="9">
    <source>
        <dbReference type="ARBA" id="ARBA00023015"/>
    </source>
</evidence>
<feature type="compositionally biased region" description="Acidic residues" evidence="15">
    <location>
        <begin position="89"/>
        <end position="98"/>
    </location>
</feature>
<feature type="compositionally biased region" description="Polar residues" evidence="15">
    <location>
        <begin position="613"/>
        <end position="627"/>
    </location>
</feature>
<evidence type="ECO:0000256" key="14">
    <source>
        <dbReference type="ARBA" id="ARBA00063107"/>
    </source>
</evidence>
<dbReference type="InterPro" id="IPR011947">
    <property type="entry name" value="FCP1_euk"/>
</dbReference>
<dbReference type="Gene3D" id="3.40.50.10190">
    <property type="entry name" value="BRCT domain"/>
    <property type="match status" value="1"/>
</dbReference>
<dbReference type="OMA" id="EGEWESK"/>
<dbReference type="CDD" id="cd07521">
    <property type="entry name" value="HAD_FCP1-like"/>
    <property type="match status" value="1"/>
</dbReference>
<dbReference type="PROSITE" id="PS50172">
    <property type="entry name" value="BRCT"/>
    <property type="match status" value="1"/>
</dbReference>
<keyword evidence="11" id="KW-0539">Nucleus</keyword>
<feature type="region of interest" description="Disordered" evidence="15">
    <location>
        <begin position="686"/>
        <end position="739"/>
    </location>
</feature>
<dbReference type="GO" id="GO:0008420">
    <property type="term" value="F:RNA polymerase II CTD heptapeptide repeat phosphatase activity"/>
    <property type="evidence" value="ECO:0007669"/>
    <property type="project" value="InterPro"/>
</dbReference>
<evidence type="ECO:0000259" key="17">
    <source>
        <dbReference type="PROSITE" id="PS50969"/>
    </source>
</evidence>
<dbReference type="OrthoDB" id="10249888at2759"/>
<comment type="subunit">
    <text evidence="14">Interacts with RAP74.</text>
</comment>
<evidence type="ECO:0000256" key="12">
    <source>
        <dbReference type="ARBA" id="ARBA00047761"/>
    </source>
</evidence>
<dbReference type="SMART" id="SM00292">
    <property type="entry name" value="BRCT"/>
    <property type="match status" value="1"/>
</dbReference>
<reference evidence="18" key="1">
    <citation type="submission" date="2021-08" db="EMBL/GenBank/DDBJ databases">
        <title>WGS assembly of Ceratopteris richardii.</title>
        <authorList>
            <person name="Marchant D.B."/>
            <person name="Chen G."/>
            <person name="Jenkins J."/>
            <person name="Shu S."/>
            <person name="Leebens-Mack J."/>
            <person name="Grimwood J."/>
            <person name="Schmutz J."/>
            <person name="Soltis P."/>
            <person name="Soltis D."/>
            <person name="Chen Z.-H."/>
        </authorList>
    </citation>
    <scope>NUCLEOTIDE SEQUENCE</scope>
    <source>
        <strain evidence="18">Whitten #5841</strain>
        <tissue evidence="18">Leaf</tissue>
    </source>
</reference>
<feature type="compositionally biased region" description="Basic and acidic residues" evidence="15">
    <location>
        <begin position="599"/>
        <end position="612"/>
    </location>
</feature>
<feature type="region of interest" description="Disordered" evidence="15">
    <location>
        <begin position="25"/>
        <end position="118"/>
    </location>
</feature>
<dbReference type="InterPro" id="IPR036420">
    <property type="entry name" value="BRCT_dom_sf"/>
</dbReference>
<dbReference type="InterPro" id="IPR001357">
    <property type="entry name" value="BRCT_dom"/>
</dbReference>
<feature type="compositionally biased region" description="Basic and acidic residues" evidence="15">
    <location>
        <begin position="715"/>
        <end position="729"/>
    </location>
</feature>
<dbReference type="FunFam" id="3.40.50.10190:FF:000014">
    <property type="entry name" value="RNA polymerase II C-terminal domain phosphatase-like 3"/>
    <property type="match status" value="1"/>
</dbReference>
<dbReference type="EMBL" id="CM035444">
    <property type="protein sequence ID" value="KAH7276282.1"/>
    <property type="molecule type" value="Genomic_DNA"/>
</dbReference>
<evidence type="ECO:0000313" key="19">
    <source>
        <dbReference type="Proteomes" id="UP000825935"/>
    </source>
</evidence>
<evidence type="ECO:0000256" key="11">
    <source>
        <dbReference type="ARBA" id="ARBA00023242"/>
    </source>
</evidence>
<dbReference type="CDD" id="cd17729">
    <property type="entry name" value="BRCT_CTDP1"/>
    <property type="match status" value="1"/>
</dbReference>
<feature type="domain" description="BRCT" evidence="16">
    <location>
        <begin position="1390"/>
        <end position="1483"/>
    </location>
</feature>
<evidence type="ECO:0000256" key="4">
    <source>
        <dbReference type="ARBA" id="ARBA00013081"/>
    </source>
</evidence>
<keyword evidence="6" id="KW-0479">Metal-binding</keyword>
<dbReference type="InterPro" id="IPR057473">
    <property type="entry name" value="ARM_CPL3"/>
</dbReference>
<comment type="catalytic activity">
    <reaction evidence="12">
        <text>O-phospho-L-seryl-[protein] + H2O = L-seryl-[protein] + phosphate</text>
        <dbReference type="Rhea" id="RHEA:20629"/>
        <dbReference type="Rhea" id="RHEA-COMP:9863"/>
        <dbReference type="Rhea" id="RHEA-COMP:11604"/>
        <dbReference type="ChEBI" id="CHEBI:15377"/>
        <dbReference type="ChEBI" id="CHEBI:29999"/>
        <dbReference type="ChEBI" id="CHEBI:43474"/>
        <dbReference type="ChEBI" id="CHEBI:83421"/>
        <dbReference type="EC" id="3.1.3.16"/>
    </reaction>
</comment>
<feature type="region of interest" description="Disordered" evidence="15">
    <location>
        <begin position="236"/>
        <end position="271"/>
    </location>
</feature>
<dbReference type="InterPro" id="IPR036412">
    <property type="entry name" value="HAD-like_sf"/>
</dbReference>
<evidence type="ECO:0000256" key="10">
    <source>
        <dbReference type="ARBA" id="ARBA00023163"/>
    </source>
</evidence>
<dbReference type="InterPro" id="IPR004274">
    <property type="entry name" value="FCP1_dom"/>
</dbReference>
<comment type="subcellular location">
    <subcellularLocation>
        <location evidence="3">Nucleus</location>
    </subcellularLocation>
</comment>
<feature type="compositionally biased region" description="Acidic residues" evidence="15">
    <location>
        <begin position="67"/>
        <end position="77"/>
    </location>
</feature>
<dbReference type="FunFam" id="3.40.50.1000:FF:000098">
    <property type="entry name" value="RNA polymerase II C-terminal domain phosphatase-like 3"/>
    <property type="match status" value="1"/>
</dbReference>
<evidence type="ECO:0000256" key="15">
    <source>
        <dbReference type="SAM" id="MobiDB-lite"/>
    </source>
</evidence>
<feature type="compositionally biased region" description="Low complexity" evidence="15">
    <location>
        <begin position="696"/>
        <end position="710"/>
    </location>
</feature>
<dbReference type="SUPFAM" id="SSF56784">
    <property type="entry name" value="HAD-like"/>
    <property type="match status" value="1"/>
</dbReference>
<dbReference type="Pfam" id="PF03031">
    <property type="entry name" value="NIF"/>
    <property type="match status" value="1"/>
</dbReference>
<sequence length="1485" mass="164117">MGSTFGGIDLNLVQMDVHSDDVQMEDDGNVEVPILAQEDNQEVLKKSESFDAVSVKEENRLKKSEQEEPEEGEISDNDDGHGVSNVENDGTDNMEGDDVAASVSMSEKASPVSEKTSLATSNYIPSSYGSRWINRSNSDSRHDAWTLRSEASAYSSQPDKFYQFAWAKGVQECQNDSLGDPLQDERYGKARRIGESGSNFHRTASVDRNSGWIFVDRGIEYASSLRSDGGYFFLQDGDRSEQRRGDARRERTGGGCERLGKNMFDTPGRDYRNNLEERNMYDRDRRRIDSWRPLRDSIRRRDGRCEANLEDGEVESKQTLLPEKGSMERHVKGREPGRLTDKQLVSSYRKGRIDSEPAVNDSMSEAHKERLFAEISIHVKNVSVKDAQKSFVGVCSQLKKALRGLRDLNEDSTQANGKYGESQQRKMVALTRDTFSGIRAAYAVRSTAIGKEQEQDTNAFPRLLELARSRCKSLFTLKQIQELESMMQAIGCRSRDDGIPKTHTNALASQQTEKSEERDLKIGDSSGNTSVTTQLESDSTTENSANTRAEVGDEAEQPLNISVDLNLDGTSMEETVADSNIEGSLGLGGWFSYSPEQGDTQRCDDAKEERSHPTPSSSKIINSNENHNNSTLFSEGSCVEDKSNVLGSYDKRNASICKDSAFVSNFDPVKALTYYCERFAAKSQNLDTRLPSPTPSNEVVVENSLSEVSSTAGTNDHENKQSGKEDQVEFSKGTQPYLSVKDDASRGLASELALFPGSDAQTVEDGNTAGAQVKVVPMKGQKKSRDPRRRLDSQTIDLELPQVDTGGDEGLGPISVKQPTLQASQESLPLKDEFVSLLTFATGGWPSDAQARVLDKSSVADAVSQMLVDISSSLDDSSQRKRQVDFPIEESSGKRPRTAVILKEADVANLKASLAMEAFATRGDSKKGPLNESISSQLGLLKPKLASVMESMVNDLSKPRMKPRDPRRALLNSIVEKSKVPASGVAKGDASSSTALGAEAMTQMNREAIAGSVSQPAAFRSTIDKPDSMSNGAKGGTFSSEKTLGISSASVISQASGVVRNENHPSASSGGVLNDPMLISSNGRADDQSKMVKNSVVENKASVSKLLGRFDLNVSAVGNFKQRESMNHWDLEPLLEGLDEKQKQAVRQERARRIEEQSRMFVAKKLCLVLDLDHTLLNSAKFTEIEEEWETKLQANELTERSKFSKEGSNRRELYRFQHMGMWTKLRPGIWNFLARASHLYELHVYTMGNKAYATEMAKLLDPTGTLFAGRVISKGDDGDIVDGDERPPKSKDLDGVLGMESAVVIIDDSARVWPHHRHNLIVVERYMYFPCSRKQFGLPGPSLLEVGHDEREQDGMLASALAVIEKIHYNFFSNPRLHEVDVRDILAMEQRRVLSGCKLVFSRVFPQGEIQPHLHPLWQLAEQFGAACSMVIDEGVTHVVAISLGTEKVNWALATGRFVVRPSWVEASAILYRRANERDFLVTA</sequence>
<feature type="compositionally biased region" description="Polar residues" evidence="15">
    <location>
        <begin position="502"/>
        <end position="512"/>
    </location>
</feature>
<dbReference type="InterPro" id="IPR023214">
    <property type="entry name" value="HAD_sf"/>
</dbReference>
<keyword evidence="8" id="KW-0694">RNA-binding</keyword>
<dbReference type="SUPFAM" id="SSF52113">
    <property type="entry name" value="BRCT domain"/>
    <property type="match status" value="1"/>
</dbReference>
<evidence type="ECO:0000256" key="2">
    <source>
        <dbReference type="ARBA" id="ARBA00001946"/>
    </source>
</evidence>
<dbReference type="SMART" id="SM00577">
    <property type="entry name" value="CPDc"/>
    <property type="match status" value="1"/>
</dbReference>
<comment type="cofactor">
    <cofactor evidence="2">
        <name>Mg(2+)</name>
        <dbReference type="ChEBI" id="CHEBI:18420"/>
    </cofactor>
</comment>
<feature type="compositionally biased region" description="Polar residues" evidence="15">
    <location>
        <begin position="103"/>
        <end position="118"/>
    </location>
</feature>
<dbReference type="PANTHER" id="PTHR23081">
    <property type="entry name" value="RNA POLYMERASE II CTD PHOSPHATASE"/>
    <property type="match status" value="1"/>
</dbReference>
<comment type="cofactor">
    <cofactor evidence="1">
        <name>Mn(2+)</name>
        <dbReference type="ChEBI" id="CHEBI:29035"/>
    </cofactor>
</comment>
<gene>
    <name evidence="18" type="ORF">KP509_39G000800</name>
</gene>
<feature type="compositionally biased region" description="Basic and acidic residues" evidence="15">
    <location>
        <begin position="236"/>
        <end position="252"/>
    </location>
</feature>
<dbReference type="PROSITE" id="PS50969">
    <property type="entry name" value="FCP1"/>
    <property type="match status" value="1"/>
</dbReference>
<dbReference type="GO" id="GO:0003723">
    <property type="term" value="F:RNA binding"/>
    <property type="evidence" value="ECO:0007669"/>
    <property type="project" value="UniProtKB-KW"/>
</dbReference>
<evidence type="ECO:0000256" key="5">
    <source>
        <dbReference type="ARBA" id="ARBA00022491"/>
    </source>
</evidence>
<dbReference type="PANTHER" id="PTHR23081:SF2">
    <property type="entry name" value="RNA POLYMERASE II C-TERMINAL DOMAIN PHOSPHATASE-LIKE 3"/>
    <property type="match status" value="1"/>
</dbReference>
<comment type="catalytic activity">
    <reaction evidence="13">
        <text>O-phospho-L-threonyl-[protein] + H2O = L-threonyl-[protein] + phosphate</text>
        <dbReference type="Rhea" id="RHEA:47004"/>
        <dbReference type="Rhea" id="RHEA-COMP:11060"/>
        <dbReference type="Rhea" id="RHEA-COMP:11605"/>
        <dbReference type="ChEBI" id="CHEBI:15377"/>
        <dbReference type="ChEBI" id="CHEBI:30013"/>
        <dbReference type="ChEBI" id="CHEBI:43474"/>
        <dbReference type="ChEBI" id="CHEBI:61977"/>
        <dbReference type="EC" id="3.1.3.16"/>
    </reaction>
</comment>
<feature type="domain" description="FCP1 homology" evidence="17">
    <location>
        <begin position="1161"/>
        <end position="1347"/>
    </location>
</feature>
<feature type="region of interest" description="Disordered" evidence="15">
    <location>
        <begin position="494"/>
        <end position="559"/>
    </location>
</feature>
<dbReference type="EMBL" id="CM035444">
    <property type="protein sequence ID" value="KAH7276280.1"/>
    <property type="molecule type" value="Genomic_DNA"/>
</dbReference>
<dbReference type="EC" id="3.1.3.16" evidence="4"/>
<name>A0A8T2PXV1_CERRI</name>
<feature type="compositionally biased region" description="Basic and acidic residues" evidence="15">
    <location>
        <begin position="513"/>
        <end position="522"/>
    </location>
</feature>
<comment type="caution">
    <text evidence="18">The sequence shown here is derived from an EMBL/GenBank/DDBJ whole genome shotgun (WGS) entry which is preliminary data.</text>
</comment>
<keyword evidence="7" id="KW-0378">Hydrolase</keyword>
<evidence type="ECO:0000256" key="3">
    <source>
        <dbReference type="ARBA" id="ARBA00004123"/>
    </source>
</evidence>
<evidence type="ECO:0000256" key="6">
    <source>
        <dbReference type="ARBA" id="ARBA00022723"/>
    </source>
</evidence>
<dbReference type="Pfam" id="PF25505">
    <property type="entry name" value="ARM_CPL3"/>
    <property type="match status" value="1"/>
</dbReference>
<dbReference type="GO" id="GO:0005634">
    <property type="term" value="C:nucleus"/>
    <property type="evidence" value="ECO:0007669"/>
    <property type="project" value="UniProtKB-SubCell"/>
</dbReference>
<feature type="compositionally biased region" description="Basic and acidic residues" evidence="15">
    <location>
        <begin position="42"/>
        <end position="66"/>
    </location>
</feature>
<keyword evidence="9" id="KW-0805">Transcription regulation</keyword>
<evidence type="ECO:0000313" key="18">
    <source>
        <dbReference type="EMBL" id="KAH7276280.1"/>
    </source>
</evidence>
<organism evidence="18 19">
    <name type="scientific">Ceratopteris richardii</name>
    <name type="common">Triangle waterfern</name>
    <dbReference type="NCBI Taxonomy" id="49495"/>
    <lineage>
        <taxon>Eukaryota</taxon>
        <taxon>Viridiplantae</taxon>
        <taxon>Streptophyta</taxon>
        <taxon>Embryophyta</taxon>
        <taxon>Tracheophyta</taxon>
        <taxon>Polypodiopsida</taxon>
        <taxon>Polypodiidae</taxon>
        <taxon>Polypodiales</taxon>
        <taxon>Pteridineae</taxon>
        <taxon>Pteridaceae</taxon>
        <taxon>Parkerioideae</taxon>
        <taxon>Ceratopteris</taxon>
    </lineage>
</organism>
<accession>A0A8T2PXV1</accession>
<protein>
    <recommendedName>
        <fullName evidence="4">protein-serine/threonine phosphatase</fullName>
        <ecNumber evidence="4">3.1.3.16</ecNumber>
    </recommendedName>
</protein>
<evidence type="ECO:0000259" key="16">
    <source>
        <dbReference type="PROSITE" id="PS50172"/>
    </source>
</evidence>
<dbReference type="Proteomes" id="UP000825935">
    <property type="component" value="Chromosome 39"/>
</dbReference>
<dbReference type="NCBIfam" id="TIGR02250">
    <property type="entry name" value="FCP1_euk"/>
    <property type="match status" value="1"/>
</dbReference>